<dbReference type="InterPro" id="IPR036890">
    <property type="entry name" value="HATPase_C_sf"/>
</dbReference>
<evidence type="ECO:0000313" key="9">
    <source>
        <dbReference type="Proteomes" id="UP000553776"/>
    </source>
</evidence>
<evidence type="ECO:0000256" key="3">
    <source>
        <dbReference type="ARBA" id="ARBA00022679"/>
    </source>
</evidence>
<dbReference type="Proteomes" id="UP000553776">
    <property type="component" value="Unassembled WGS sequence"/>
</dbReference>
<organism evidence="8 9">
    <name type="scientific">Cohnella xylanilytica</name>
    <dbReference type="NCBI Taxonomy" id="557555"/>
    <lineage>
        <taxon>Bacteria</taxon>
        <taxon>Bacillati</taxon>
        <taxon>Bacillota</taxon>
        <taxon>Bacilli</taxon>
        <taxon>Bacillales</taxon>
        <taxon>Paenibacillaceae</taxon>
        <taxon>Cohnella</taxon>
    </lineage>
</organism>
<gene>
    <name evidence="8" type="ORF">H7B90_04890</name>
</gene>
<dbReference type="PANTHER" id="PTHR43047">
    <property type="entry name" value="TWO-COMPONENT HISTIDINE PROTEIN KINASE"/>
    <property type="match status" value="1"/>
</dbReference>
<feature type="transmembrane region" description="Helical" evidence="6">
    <location>
        <begin position="6"/>
        <end position="22"/>
    </location>
</feature>
<dbReference type="AlphaFoldDB" id="A0A841TR20"/>
<proteinExistence type="predicted"/>
<accession>A0A841TR20</accession>
<keyword evidence="6" id="KW-1133">Transmembrane helix</keyword>
<feature type="domain" description="Signal transduction histidine kinase dimerisation/phosphoacceptor" evidence="7">
    <location>
        <begin position="114"/>
        <end position="182"/>
    </location>
</feature>
<dbReference type="CDD" id="cd00082">
    <property type="entry name" value="HisKA"/>
    <property type="match status" value="1"/>
</dbReference>
<dbReference type="GO" id="GO:0009927">
    <property type="term" value="F:histidine phosphotransfer kinase activity"/>
    <property type="evidence" value="ECO:0007669"/>
    <property type="project" value="TreeGrafter"/>
</dbReference>
<protein>
    <recommendedName>
        <fullName evidence="2">histidine kinase</fullName>
        <ecNumber evidence="2">2.7.13.3</ecNumber>
    </recommendedName>
</protein>
<dbReference type="RefSeq" id="WP_146250302.1">
    <property type="nucleotide sequence ID" value="NZ_JACJVR010000016.1"/>
</dbReference>
<name>A0A841TR20_9BACL</name>
<dbReference type="Gene3D" id="1.10.287.130">
    <property type="match status" value="1"/>
</dbReference>
<evidence type="ECO:0000259" key="7">
    <source>
        <dbReference type="SMART" id="SM00388"/>
    </source>
</evidence>
<feature type="transmembrane region" description="Helical" evidence="6">
    <location>
        <begin position="80"/>
        <end position="98"/>
    </location>
</feature>
<evidence type="ECO:0000256" key="5">
    <source>
        <dbReference type="ARBA" id="ARBA00023012"/>
    </source>
</evidence>
<dbReference type="InterPro" id="IPR036097">
    <property type="entry name" value="HisK_dim/P_sf"/>
</dbReference>
<keyword evidence="5" id="KW-0902">Two-component regulatory system</keyword>
<reference evidence="8 9" key="1">
    <citation type="submission" date="2020-08" db="EMBL/GenBank/DDBJ databases">
        <title>Cohnella phylogeny.</title>
        <authorList>
            <person name="Dunlap C."/>
        </authorList>
    </citation>
    <scope>NUCLEOTIDE SEQUENCE [LARGE SCALE GENOMIC DNA]</scope>
    <source>
        <strain evidence="8 9">DSM 25239</strain>
    </source>
</reference>
<dbReference type="InterPro" id="IPR003661">
    <property type="entry name" value="HisK_dim/P_dom"/>
</dbReference>
<evidence type="ECO:0000256" key="6">
    <source>
        <dbReference type="SAM" id="Phobius"/>
    </source>
</evidence>
<keyword evidence="4" id="KW-0418">Kinase</keyword>
<comment type="caution">
    <text evidence="8">The sequence shown here is derived from an EMBL/GenBank/DDBJ whole genome shotgun (WGS) entry which is preliminary data.</text>
</comment>
<evidence type="ECO:0000256" key="4">
    <source>
        <dbReference type="ARBA" id="ARBA00022777"/>
    </source>
</evidence>
<evidence type="ECO:0000256" key="1">
    <source>
        <dbReference type="ARBA" id="ARBA00000085"/>
    </source>
</evidence>
<dbReference type="SUPFAM" id="SSF47384">
    <property type="entry name" value="Homodimeric domain of signal transducing histidine kinase"/>
    <property type="match status" value="1"/>
</dbReference>
<keyword evidence="6" id="KW-0472">Membrane</keyword>
<evidence type="ECO:0000256" key="2">
    <source>
        <dbReference type="ARBA" id="ARBA00012438"/>
    </source>
</evidence>
<dbReference type="EMBL" id="JACJVR010000016">
    <property type="protein sequence ID" value="MBB6690736.1"/>
    <property type="molecule type" value="Genomic_DNA"/>
</dbReference>
<dbReference type="GO" id="GO:0000155">
    <property type="term" value="F:phosphorelay sensor kinase activity"/>
    <property type="evidence" value="ECO:0007669"/>
    <property type="project" value="InterPro"/>
</dbReference>
<keyword evidence="3" id="KW-0808">Transferase</keyword>
<keyword evidence="9" id="KW-1185">Reference proteome</keyword>
<dbReference type="PANTHER" id="PTHR43047:SF72">
    <property type="entry name" value="OSMOSENSING HISTIDINE PROTEIN KINASE SLN1"/>
    <property type="match status" value="1"/>
</dbReference>
<dbReference type="Pfam" id="PF00512">
    <property type="entry name" value="HisKA"/>
    <property type="match status" value="1"/>
</dbReference>
<dbReference type="SUPFAM" id="SSF55874">
    <property type="entry name" value="ATPase domain of HSP90 chaperone/DNA topoisomerase II/histidine kinase"/>
    <property type="match status" value="1"/>
</dbReference>
<dbReference type="EC" id="2.7.13.3" evidence="2"/>
<sequence length="264" mass="29819">MIRIGLIFGTVLAVWAIGFIPRSRRICLGNWSRSTPPSRKVEGSLYLAFAVIALNVFALVQNLNVYFAVPVDSVPPFEPLVYLLMLALLMSLRFSNAFRKIEELSVQLLKADKLKDEFLARTSDEFKSPLHGVMHIARSMLDNANHPPTAEQREKLELITSITGRLSQLVYDILDFSRLKQGELAVDSMPVDVRPAVEMQVRIYSFLCADRNIRLENRVPEHLPYAIADESRFGQIVGNLLGQRGQAYGEREHCRHSGGESQHD</sequence>
<evidence type="ECO:0000313" key="8">
    <source>
        <dbReference type="EMBL" id="MBB6690736.1"/>
    </source>
</evidence>
<dbReference type="SMART" id="SM00388">
    <property type="entry name" value="HisKA"/>
    <property type="match status" value="1"/>
</dbReference>
<feature type="transmembrane region" description="Helical" evidence="6">
    <location>
        <begin position="43"/>
        <end position="60"/>
    </location>
</feature>
<comment type="catalytic activity">
    <reaction evidence="1">
        <text>ATP + protein L-histidine = ADP + protein N-phospho-L-histidine.</text>
        <dbReference type="EC" id="2.7.13.3"/>
    </reaction>
</comment>
<keyword evidence="6" id="KW-0812">Transmembrane</keyword>
<dbReference type="GO" id="GO:0005886">
    <property type="term" value="C:plasma membrane"/>
    <property type="evidence" value="ECO:0007669"/>
    <property type="project" value="TreeGrafter"/>
</dbReference>